<comment type="caution">
    <text evidence="1">The sequence shown here is derived from an EMBL/GenBank/DDBJ whole genome shotgun (WGS) entry which is preliminary data.</text>
</comment>
<gene>
    <name evidence="1" type="ORF">GSI_04869</name>
</gene>
<proteinExistence type="predicted"/>
<name>A0A2G8SG58_9APHY</name>
<evidence type="ECO:0008006" key="3">
    <source>
        <dbReference type="Google" id="ProtNLM"/>
    </source>
</evidence>
<keyword evidence="2" id="KW-1185">Reference proteome</keyword>
<dbReference type="SUPFAM" id="SSF52047">
    <property type="entry name" value="RNI-like"/>
    <property type="match status" value="1"/>
</dbReference>
<protein>
    <recommendedName>
        <fullName evidence="3">F-box domain-containing protein</fullName>
    </recommendedName>
</protein>
<organism evidence="1 2">
    <name type="scientific">Ganoderma sinense ZZ0214-1</name>
    <dbReference type="NCBI Taxonomy" id="1077348"/>
    <lineage>
        <taxon>Eukaryota</taxon>
        <taxon>Fungi</taxon>
        <taxon>Dikarya</taxon>
        <taxon>Basidiomycota</taxon>
        <taxon>Agaricomycotina</taxon>
        <taxon>Agaricomycetes</taxon>
        <taxon>Polyporales</taxon>
        <taxon>Polyporaceae</taxon>
        <taxon>Ganoderma</taxon>
    </lineage>
</organism>
<sequence length="317" mass="35633">MERLHLSDCAPLDEAILLNLGNLENLTHLRAYIQFQDSAESTAGLLDFKHGFQKLIKLDVHCQPTHLVRFMLASSMPQLSVLELRLRPHFADAFHSDFSSICRHIGPHNLTRFRVELGDFLHPPRHLMDVLEPLLPFANLQELEVLSETHLPLRNEDLERLARAWPKLHALILAQSETTMTEPDRIPGSVERPTLHGLVALAQGCPRLAQISIPDLDATSVPPTDSVPLIAHRARNLCIQNLVGAEEDERQLAIAVVLDRLFPRLRLEPWGIEELPGHGGNPNMYLADSKNVSLLLRAMQLARKHYRDPGGIQLPNA</sequence>
<accession>A0A2G8SG58</accession>
<dbReference type="Proteomes" id="UP000230002">
    <property type="component" value="Unassembled WGS sequence"/>
</dbReference>
<dbReference type="EMBL" id="AYKW01000009">
    <property type="protein sequence ID" value="PIL32754.1"/>
    <property type="molecule type" value="Genomic_DNA"/>
</dbReference>
<dbReference type="InterPro" id="IPR032675">
    <property type="entry name" value="LRR_dom_sf"/>
</dbReference>
<evidence type="ECO:0000313" key="2">
    <source>
        <dbReference type="Proteomes" id="UP000230002"/>
    </source>
</evidence>
<dbReference type="AlphaFoldDB" id="A0A2G8SG58"/>
<dbReference type="STRING" id="1077348.A0A2G8SG58"/>
<dbReference type="OrthoDB" id="2758754at2759"/>
<reference evidence="1 2" key="1">
    <citation type="journal article" date="2015" name="Sci. Rep.">
        <title>Chromosome-level genome map provides insights into diverse defense mechanisms in the medicinal fungus Ganoderma sinense.</title>
        <authorList>
            <person name="Zhu Y."/>
            <person name="Xu J."/>
            <person name="Sun C."/>
            <person name="Zhou S."/>
            <person name="Xu H."/>
            <person name="Nelson D.R."/>
            <person name="Qian J."/>
            <person name="Song J."/>
            <person name="Luo H."/>
            <person name="Xiang L."/>
            <person name="Li Y."/>
            <person name="Xu Z."/>
            <person name="Ji A."/>
            <person name="Wang L."/>
            <person name="Lu S."/>
            <person name="Hayward A."/>
            <person name="Sun W."/>
            <person name="Li X."/>
            <person name="Schwartz D.C."/>
            <person name="Wang Y."/>
            <person name="Chen S."/>
        </authorList>
    </citation>
    <scope>NUCLEOTIDE SEQUENCE [LARGE SCALE GENOMIC DNA]</scope>
    <source>
        <strain evidence="1 2">ZZ0214-1</strain>
    </source>
</reference>
<dbReference type="Gene3D" id="3.80.10.10">
    <property type="entry name" value="Ribonuclease Inhibitor"/>
    <property type="match status" value="1"/>
</dbReference>
<evidence type="ECO:0000313" key="1">
    <source>
        <dbReference type="EMBL" id="PIL32754.1"/>
    </source>
</evidence>